<dbReference type="EMBL" id="CM042883">
    <property type="protein sequence ID" value="KAI4373600.1"/>
    <property type="molecule type" value="Genomic_DNA"/>
</dbReference>
<gene>
    <name evidence="1" type="ORF">MLD38_011710</name>
</gene>
<protein>
    <submittedName>
        <fullName evidence="1">Uncharacterized protein</fullName>
    </submittedName>
</protein>
<evidence type="ECO:0000313" key="2">
    <source>
        <dbReference type="Proteomes" id="UP001057402"/>
    </source>
</evidence>
<keyword evidence="2" id="KW-1185">Reference proteome</keyword>
<organism evidence="1 2">
    <name type="scientific">Melastoma candidum</name>
    <dbReference type="NCBI Taxonomy" id="119954"/>
    <lineage>
        <taxon>Eukaryota</taxon>
        <taxon>Viridiplantae</taxon>
        <taxon>Streptophyta</taxon>
        <taxon>Embryophyta</taxon>
        <taxon>Tracheophyta</taxon>
        <taxon>Spermatophyta</taxon>
        <taxon>Magnoliopsida</taxon>
        <taxon>eudicotyledons</taxon>
        <taxon>Gunneridae</taxon>
        <taxon>Pentapetalae</taxon>
        <taxon>rosids</taxon>
        <taxon>malvids</taxon>
        <taxon>Myrtales</taxon>
        <taxon>Melastomataceae</taxon>
        <taxon>Melastomatoideae</taxon>
        <taxon>Melastomateae</taxon>
        <taxon>Melastoma</taxon>
    </lineage>
</organism>
<reference evidence="2" key="1">
    <citation type="journal article" date="2023" name="Front. Plant Sci.">
        <title>Chromosomal-level genome assembly of Melastoma candidum provides insights into trichome evolution.</title>
        <authorList>
            <person name="Zhong Y."/>
            <person name="Wu W."/>
            <person name="Sun C."/>
            <person name="Zou P."/>
            <person name="Liu Y."/>
            <person name="Dai S."/>
            <person name="Zhou R."/>
        </authorList>
    </citation>
    <scope>NUCLEOTIDE SEQUENCE [LARGE SCALE GENOMIC DNA]</scope>
</reference>
<dbReference type="Proteomes" id="UP001057402">
    <property type="component" value="Chromosome 4"/>
</dbReference>
<name>A0ACB9R3Y4_9MYRT</name>
<comment type="caution">
    <text evidence="1">The sequence shown here is derived from an EMBL/GenBank/DDBJ whole genome shotgun (WGS) entry which is preliminary data.</text>
</comment>
<accession>A0ACB9R3Y4</accession>
<proteinExistence type="predicted"/>
<evidence type="ECO:0000313" key="1">
    <source>
        <dbReference type="EMBL" id="KAI4373600.1"/>
    </source>
</evidence>
<sequence>MEGCVEGGVVFHRAKLWEIKLEEFESSVMCDDGTEIKASLVVDASGFRSKFLEYDKLKNHGYQIAQGILAEVDEHPFDLDKMVLMDWRDSHMGNEPYLRKSNSENPTCLYAMPFRSKLIFLEETSLASRPMLSYTEIKKRMVARLRHLGIRV</sequence>